<protein>
    <submittedName>
        <fullName evidence="1">Uncharacterized protein</fullName>
    </submittedName>
</protein>
<name>A0A5C6NU50_9TELE</name>
<dbReference type="AlphaFoldDB" id="A0A5C6NU50"/>
<reference evidence="1 2" key="1">
    <citation type="submission" date="2019-04" db="EMBL/GenBank/DDBJ databases">
        <title>Chromosome genome assembly for Takifugu flavidus.</title>
        <authorList>
            <person name="Xiao S."/>
        </authorList>
    </citation>
    <scope>NUCLEOTIDE SEQUENCE [LARGE SCALE GENOMIC DNA]</scope>
    <source>
        <strain evidence="1">HTHZ2018</strain>
        <tissue evidence="1">Muscle</tissue>
    </source>
</reference>
<sequence length="83" mass="8974">CAVLGRLLANLDGRMMDEDYQVLLSDGQMFGQLWVLGAEDAAAGVDDSGCTLIRSRQSVSSPQFLVLRPLSPFSILRVVSTLC</sequence>
<feature type="non-terminal residue" evidence="1">
    <location>
        <position position="1"/>
    </location>
</feature>
<dbReference type="Proteomes" id="UP000324091">
    <property type="component" value="Chromosome 18"/>
</dbReference>
<evidence type="ECO:0000313" key="1">
    <source>
        <dbReference type="EMBL" id="TWW70199.1"/>
    </source>
</evidence>
<comment type="caution">
    <text evidence="1">The sequence shown here is derived from an EMBL/GenBank/DDBJ whole genome shotgun (WGS) entry which is preliminary data.</text>
</comment>
<keyword evidence="2" id="KW-1185">Reference proteome</keyword>
<accession>A0A5C6NU50</accession>
<organism evidence="1 2">
    <name type="scientific">Takifugu flavidus</name>
    <name type="common">sansaifugu</name>
    <dbReference type="NCBI Taxonomy" id="433684"/>
    <lineage>
        <taxon>Eukaryota</taxon>
        <taxon>Metazoa</taxon>
        <taxon>Chordata</taxon>
        <taxon>Craniata</taxon>
        <taxon>Vertebrata</taxon>
        <taxon>Euteleostomi</taxon>
        <taxon>Actinopterygii</taxon>
        <taxon>Neopterygii</taxon>
        <taxon>Teleostei</taxon>
        <taxon>Neoteleostei</taxon>
        <taxon>Acanthomorphata</taxon>
        <taxon>Eupercaria</taxon>
        <taxon>Tetraodontiformes</taxon>
        <taxon>Tetradontoidea</taxon>
        <taxon>Tetraodontidae</taxon>
        <taxon>Takifugu</taxon>
    </lineage>
</organism>
<proteinExistence type="predicted"/>
<evidence type="ECO:0000313" key="2">
    <source>
        <dbReference type="Proteomes" id="UP000324091"/>
    </source>
</evidence>
<dbReference type="EMBL" id="RHFK02000010">
    <property type="protein sequence ID" value="TWW70199.1"/>
    <property type="molecule type" value="Genomic_DNA"/>
</dbReference>
<gene>
    <name evidence="1" type="ORF">D4764_18G0010050</name>
</gene>